<accession>H1DEG4</accession>
<dbReference type="GO" id="GO:0003677">
    <property type="term" value="F:DNA binding"/>
    <property type="evidence" value="ECO:0007669"/>
    <property type="project" value="InterPro"/>
</dbReference>
<dbReference type="GO" id="GO:0009307">
    <property type="term" value="P:DNA restriction-modification system"/>
    <property type="evidence" value="ECO:0007669"/>
    <property type="project" value="InterPro"/>
</dbReference>
<reference evidence="1 2" key="1">
    <citation type="submission" date="2012-01" db="EMBL/GenBank/DDBJ databases">
        <title>The Genome Sequence of Odoribacter laneus YIT 12061.</title>
        <authorList>
            <consortium name="The Broad Institute Genome Sequencing Platform"/>
            <person name="Earl A."/>
            <person name="Ward D."/>
            <person name="Feldgarden M."/>
            <person name="Gevers D."/>
            <person name="Morotomi M."/>
            <person name="Young S.K."/>
            <person name="Zeng Q."/>
            <person name="Gargeya S."/>
            <person name="Fitzgerald M."/>
            <person name="Haas B."/>
            <person name="Abouelleil A."/>
            <person name="Alvarado L."/>
            <person name="Arachchi H.M."/>
            <person name="Berlin A."/>
            <person name="Chapman S.B."/>
            <person name="Gearin G."/>
            <person name="Goldberg J."/>
            <person name="Griggs A."/>
            <person name="Gujja S."/>
            <person name="Hansen M."/>
            <person name="Heiman D."/>
            <person name="Howarth C."/>
            <person name="Larimer J."/>
            <person name="Lui A."/>
            <person name="MacDonald P.J.P."/>
            <person name="McCowen C."/>
            <person name="Montmayeur A."/>
            <person name="Murphy C."/>
            <person name="Neiman D."/>
            <person name="Pearson M."/>
            <person name="Priest M."/>
            <person name="Roberts A."/>
            <person name="Saif S."/>
            <person name="Shea T."/>
            <person name="Sisk P."/>
            <person name="Stolte C."/>
            <person name="Sykes S."/>
            <person name="Wortman J."/>
            <person name="Nusbaum C."/>
            <person name="Birren B."/>
        </authorList>
    </citation>
    <scope>NUCLEOTIDE SEQUENCE [LARGE SCALE GENOMIC DNA]</scope>
    <source>
        <strain evidence="1 2">YIT 12061</strain>
    </source>
</reference>
<dbReference type="AlphaFoldDB" id="H1DEG4"/>
<dbReference type="GO" id="GO:0009036">
    <property type="term" value="F:type II site-specific deoxyribonuclease activity"/>
    <property type="evidence" value="ECO:0007669"/>
    <property type="project" value="InterPro"/>
</dbReference>
<dbReference type="InterPro" id="IPR011338">
    <property type="entry name" value="BamHI/BglII/BstY"/>
</dbReference>
<dbReference type="Pfam" id="PF09195">
    <property type="entry name" value="Endonuc-BglII"/>
    <property type="match status" value="1"/>
</dbReference>
<dbReference type="HOGENOM" id="CLU_139044_0_0_10"/>
<dbReference type="Gene3D" id="3.40.91.20">
    <property type="match status" value="1"/>
</dbReference>
<name>H1DEG4_9BACT</name>
<dbReference type="RefSeq" id="WP_009135798.1">
    <property type="nucleotide sequence ID" value="NZ_JH594596.1"/>
</dbReference>
<dbReference type="STRING" id="742817.HMPREF9449_00650"/>
<dbReference type="SUPFAM" id="SSF52980">
    <property type="entry name" value="Restriction endonuclease-like"/>
    <property type="match status" value="1"/>
</dbReference>
<dbReference type="eggNOG" id="ENOG50336CN">
    <property type="taxonomic scope" value="Bacteria"/>
</dbReference>
<comment type="caution">
    <text evidence="1">The sequence shown here is derived from an EMBL/GenBank/DDBJ whole genome shotgun (WGS) entry which is preliminary data.</text>
</comment>
<dbReference type="GeneID" id="98070633"/>
<protein>
    <recommendedName>
        <fullName evidence="3">Restriction endonuclease BglII</fullName>
    </recommendedName>
</protein>
<dbReference type="Proteomes" id="UP000004892">
    <property type="component" value="Unassembled WGS sequence"/>
</dbReference>
<sequence length="153" mass="17519">MKICNRFNYKGALEILEKQESIFQELEQIVNNDLQFGRDKPAKIKKYVAEKFNKMGWGDKIKVANSKLTINFKKSGVGVCFQLGNVARTYADLLKLMELYSRNSIEVGVIYVAHSIEAKKMGTNYAQYQRLVGELELFRDIITIPIYVIGLSN</sequence>
<dbReference type="GO" id="GO:0000287">
    <property type="term" value="F:magnesium ion binding"/>
    <property type="evidence" value="ECO:0007669"/>
    <property type="project" value="InterPro"/>
</dbReference>
<dbReference type="EMBL" id="ADMC01000007">
    <property type="protein sequence ID" value="EHP50061.1"/>
    <property type="molecule type" value="Genomic_DNA"/>
</dbReference>
<organism evidence="1 2">
    <name type="scientific">Odoribacter laneus YIT 12061</name>
    <dbReference type="NCBI Taxonomy" id="742817"/>
    <lineage>
        <taxon>Bacteria</taxon>
        <taxon>Pseudomonadati</taxon>
        <taxon>Bacteroidota</taxon>
        <taxon>Bacteroidia</taxon>
        <taxon>Bacteroidales</taxon>
        <taxon>Odoribacteraceae</taxon>
        <taxon>Odoribacter</taxon>
    </lineage>
</organism>
<dbReference type="InterPro" id="IPR015278">
    <property type="entry name" value="BglII-like"/>
</dbReference>
<evidence type="ECO:0008006" key="3">
    <source>
        <dbReference type="Google" id="ProtNLM"/>
    </source>
</evidence>
<keyword evidence="2" id="KW-1185">Reference proteome</keyword>
<evidence type="ECO:0000313" key="2">
    <source>
        <dbReference type="Proteomes" id="UP000004892"/>
    </source>
</evidence>
<evidence type="ECO:0000313" key="1">
    <source>
        <dbReference type="EMBL" id="EHP50061.1"/>
    </source>
</evidence>
<gene>
    <name evidence="1" type="ORF">HMPREF9449_00650</name>
</gene>
<proteinExistence type="predicted"/>
<dbReference type="InterPro" id="IPR011335">
    <property type="entry name" value="Restrct_endonuc-II-like"/>
</dbReference>